<keyword evidence="1" id="KW-1133">Transmembrane helix</keyword>
<dbReference type="OrthoDB" id="1938220at2"/>
<dbReference type="AlphaFoldDB" id="A0A415PCY9"/>
<reference evidence="2 3" key="1">
    <citation type="submission" date="2018-08" db="EMBL/GenBank/DDBJ databases">
        <title>A genome reference for cultivated species of the human gut microbiota.</title>
        <authorList>
            <person name="Zou Y."/>
            <person name="Xue W."/>
            <person name="Luo G."/>
        </authorList>
    </citation>
    <scope>NUCLEOTIDE SEQUENCE [LARGE SCALE GENOMIC DNA]</scope>
    <source>
        <strain evidence="2 3">AF35-6BH</strain>
    </source>
</reference>
<proteinExistence type="predicted"/>
<protein>
    <submittedName>
        <fullName evidence="2">DUF4430 domain-containing protein</fullName>
    </submittedName>
</protein>
<dbReference type="RefSeq" id="WP_118365604.1">
    <property type="nucleotide sequence ID" value="NZ_QRPK01000026.1"/>
</dbReference>
<keyword evidence="1" id="KW-0812">Transmembrane</keyword>
<name>A0A415PCY9_9FIRM</name>
<organism evidence="2 3">
    <name type="scientific">Amedibacillus dolichus</name>
    <dbReference type="NCBI Taxonomy" id="31971"/>
    <lineage>
        <taxon>Bacteria</taxon>
        <taxon>Bacillati</taxon>
        <taxon>Bacillota</taxon>
        <taxon>Erysipelotrichia</taxon>
        <taxon>Erysipelotrichales</taxon>
        <taxon>Erysipelotrichaceae</taxon>
        <taxon>Amedibacillus</taxon>
    </lineage>
</organism>
<dbReference type="EMBL" id="QRPK01000026">
    <property type="protein sequence ID" value="RHM10575.1"/>
    <property type="molecule type" value="Genomic_DNA"/>
</dbReference>
<sequence length="145" mass="16070">MKKKVWYVLGAVLLIALGVWGIGALLPHQEASTGEKSITIDIYDKTDAQKANKAIVTLHEDTDAKTLSEFMKEEKDVKAVVEQGEYGSLLTEIYGLKQDMEKGPWLVYDSDNNASCLEAGMCPAMDEVVLKDGDHFRVELISSFE</sequence>
<gene>
    <name evidence="2" type="ORF">DWZ83_06200</name>
</gene>
<accession>A0A415PCY9</accession>
<evidence type="ECO:0000313" key="3">
    <source>
        <dbReference type="Proteomes" id="UP000284868"/>
    </source>
</evidence>
<comment type="caution">
    <text evidence="2">The sequence shown here is derived from an EMBL/GenBank/DDBJ whole genome shotgun (WGS) entry which is preliminary data.</text>
</comment>
<evidence type="ECO:0000313" key="2">
    <source>
        <dbReference type="EMBL" id="RHM10575.1"/>
    </source>
</evidence>
<keyword evidence="1" id="KW-0472">Membrane</keyword>
<feature type="transmembrane region" description="Helical" evidence="1">
    <location>
        <begin position="6"/>
        <end position="26"/>
    </location>
</feature>
<keyword evidence="3" id="KW-1185">Reference proteome</keyword>
<evidence type="ECO:0000256" key="1">
    <source>
        <dbReference type="SAM" id="Phobius"/>
    </source>
</evidence>
<dbReference type="Gene3D" id="2.170.130.30">
    <property type="match status" value="1"/>
</dbReference>
<dbReference type="Proteomes" id="UP000284868">
    <property type="component" value="Unassembled WGS sequence"/>
</dbReference>